<dbReference type="SMART" id="SM00645">
    <property type="entry name" value="Pept_C1"/>
    <property type="match status" value="1"/>
</dbReference>
<dbReference type="EMBL" id="JAVIJP010000039">
    <property type="protein sequence ID" value="KAL3627328.1"/>
    <property type="molecule type" value="Genomic_DNA"/>
</dbReference>
<gene>
    <name evidence="4" type="ORF">CASFOL_028691</name>
</gene>
<evidence type="ECO:0000256" key="1">
    <source>
        <dbReference type="ARBA" id="ARBA00008455"/>
    </source>
</evidence>
<dbReference type="InterPro" id="IPR013128">
    <property type="entry name" value="Peptidase_C1A"/>
</dbReference>
<sequence>MYLGLRIDQSMMMSKYESTQEFMYKDVEELPESVDWRNNGSVTQVKRQGNCVEGIYQIKTGKNISLSEQELIDCDTSYNLGCHGGDMDGAFTYIQTNGISMENEYTYTEKNGTCKRNMTVSKIVNISGFRDVPVNDEESFMKALANQPVSVGIEGYGIDFQFYKGGVFNGSCGTQLDHAVTAIGYEKDYITMKNSWGTGWGEWLYKDAKKHRET</sequence>
<dbReference type="InterPro" id="IPR038765">
    <property type="entry name" value="Papain-like_cys_pep_sf"/>
</dbReference>
<accession>A0ABD3CBV7</accession>
<dbReference type="SUPFAM" id="SSF54001">
    <property type="entry name" value="Cysteine proteinases"/>
    <property type="match status" value="1"/>
</dbReference>
<reference evidence="5" key="1">
    <citation type="journal article" date="2024" name="IScience">
        <title>Strigolactones Initiate the Formation of Haustorium-like Structures in Castilleja.</title>
        <authorList>
            <person name="Buerger M."/>
            <person name="Peterson D."/>
            <person name="Chory J."/>
        </authorList>
    </citation>
    <scope>NUCLEOTIDE SEQUENCE [LARGE SCALE GENOMIC DNA]</scope>
</reference>
<dbReference type="Proteomes" id="UP001632038">
    <property type="component" value="Unassembled WGS sequence"/>
</dbReference>
<dbReference type="InterPro" id="IPR039417">
    <property type="entry name" value="Peptidase_C1A_papain-like"/>
</dbReference>
<dbReference type="CDD" id="cd02248">
    <property type="entry name" value="Peptidase_C1A"/>
    <property type="match status" value="1"/>
</dbReference>
<evidence type="ECO:0000313" key="4">
    <source>
        <dbReference type="EMBL" id="KAL3627328.1"/>
    </source>
</evidence>
<dbReference type="AlphaFoldDB" id="A0ABD3CBV7"/>
<proteinExistence type="inferred from homology"/>
<comment type="caution">
    <text evidence="4">The sequence shown here is derived from an EMBL/GenBank/DDBJ whole genome shotgun (WGS) entry which is preliminary data.</text>
</comment>
<organism evidence="4 5">
    <name type="scientific">Castilleja foliolosa</name>
    <dbReference type="NCBI Taxonomy" id="1961234"/>
    <lineage>
        <taxon>Eukaryota</taxon>
        <taxon>Viridiplantae</taxon>
        <taxon>Streptophyta</taxon>
        <taxon>Embryophyta</taxon>
        <taxon>Tracheophyta</taxon>
        <taxon>Spermatophyta</taxon>
        <taxon>Magnoliopsida</taxon>
        <taxon>eudicotyledons</taxon>
        <taxon>Gunneridae</taxon>
        <taxon>Pentapetalae</taxon>
        <taxon>asterids</taxon>
        <taxon>lamiids</taxon>
        <taxon>Lamiales</taxon>
        <taxon>Orobanchaceae</taxon>
        <taxon>Pedicularideae</taxon>
        <taxon>Castillejinae</taxon>
        <taxon>Castilleja</taxon>
    </lineage>
</organism>
<dbReference type="PANTHER" id="PTHR12411">
    <property type="entry name" value="CYSTEINE PROTEASE FAMILY C1-RELATED"/>
    <property type="match status" value="1"/>
</dbReference>
<dbReference type="Pfam" id="PF00112">
    <property type="entry name" value="Peptidase_C1"/>
    <property type="match status" value="1"/>
</dbReference>
<keyword evidence="2" id="KW-1015">Disulfide bond</keyword>
<comment type="similarity">
    <text evidence="1">Belongs to the peptidase C1 family.</text>
</comment>
<dbReference type="Gene3D" id="3.90.70.10">
    <property type="entry name" value="Cysteine proteinases"/>
    <property type="match status" value="1"/>
</dbReference>
<feature type="domain" description="Peptidase C1A papain C-terminal" evidence="3">
    <location>
        <begin position="30"/>
        <end position="209"/>
    </location>
</feature>
<evidence type="ECO:0000259" key="3">
    <source>
        <dbReference type="SMART" id="SM00645"/>
    </source>
</evidence>
<protein>
    <recommendedName>
        <fullName evidence="3">Peptidase C1A papain C-terminal domain-containing protein</fullName>
    </recommendedName>
</protein>
<evidence type="ECO:0000313" key="5">
    <source>
        <dbReference type="Proteomes" id="UP001632038"/>
    </source>
</evidence>
<name>A0ABD3CBV7_9LAMI</name>
<evidence type="ECO:0000256" key="2">
    <source>
        <dbReference type="ARBA" id="ARBA00023157"/>
    </source>
</evidence>
<dbReference type="InterPro" id="IPR000668">
    <property type="entry name" value="Peptidase_C1A_C"/>
</dbReference>
<keyword evidence="5" id="KW-1185">Reference proteome</keyword>